<accession>A0AA86QNB3</accession>
<evidence type="ECO:0000313" key="9">
    <source>
        <dbReference type="Proteomes" id="UP001642409"/>
    </source>
</evidence>
<dbReference type="Proteomes" id="UP001642409">
    <property type="component" value="Unassembled WGS sequence"/>
</dbReference>
<feature type="binding site" evidence="3">
    <location>
        <begin position="126"/>
        <end position="129"/>
    </location>
    <ligand>
        <name>GTP</name>
        <dbReference type="ChEBI" id="CHEBI:37565"/>
    </ligand>
</feature>
<evidence type="ECO:0000256" key="6">
    <source>
        <dbReference type="SAM" id="MobiDB-lite"/>
    </source>
</evidence>
<dbReference type="AlphaFoldDB" id="A0AA86QNB3"/>
<evidence type="ECO:0000256" key="3">
    <source>
        <dbReference type="PIRSR" id="PIRSR606689-1"/>
    </source>
</evidence>
<name>A0AA86QNB3_9EUKA</name>
<reference evidence="8 9" key="2">
    <citation type="submission" date="2024-07" db="EMBL/GenBank/DDBJ databases">
        <authorList>
            <person name="Akdeniz Z."/>
        </authorList>
    </citation>
    <scope>NUCLEOTIDE SEQUENCE [LARGE SCALE GENOMIC DNA]</scope>
</reference>
<keyword evidence="1 3" id="KW-0547">Nucleotide-binding</keyword>
<dbReference type="PROSITE" id="PS51417">
    <property type="entry name" value="ARF"/>
    <property type="match status" value="1"/>
</dbReference>
<dbReference type="PROSITE" id="PS51419">
    <property type="entry name" value="RAB"/>
    <property type="match status" value="1"/>
</dbReference>
<dbReference type="InterPro" id="IPR027417">
    <property type="entry name" value="P-loop_NTPase"/>
</dbReference>
<evidence type="ECO:0000256" key="1">
    <source>
        <dbReference type="ARBA" id="ARBA00022741"/>
    </source>
</evidence>
<dbReference type="Gene3D" id="3.40.50.300">
    <property type="entry name" value="P-loop containing nucleotide triphosphate hydrolases"/>
    <property type="match status" value="1"/>
</dbReference>
<keyword evidence="2 3" id="KW-0342">GTP-binding</keyword>
<feature type="binding site" evidence="3">
    <location>
        <begin position="17"/>
        <end position="24"/>
    </location>
    <ligand>
        <name>GTP</name>
        <dbReference type="ChEBI" id="CHEBI:37565"/>
    </ligand>
</feature>
<gene>
    <name evidence="8" type="ORF">HINF_LOCUS24613</name>
    <name evidence="7" type="ORF">HINF_LOCUS43824</name>
</gene>
<keyword evidence="9" id="KW-1185">Reference proteome</keyword>
<dbReference type="InterPro" id="IPR006689">
    <property type="entry name" value="Small_GTPase_ARF/SAR"/>
</dbReference>
<feature type="binding site" evidence="4">
    <location>
        <position position="42"/>
    </location>
    <ligand>
        <name>Mg(2+)</name>
        <dbReference type="ChEBI" id="CHEBI:18420"/>
    </ligand>
</feature>
<evidence type="ECO:0000256" key="2">
    <source>
        <dbReference type="ARBA" id="ARBA00023134"/>
    </source>
</evidence>
<keyword evidence="4" id="KW-0479">Metal-binding</keyword>
<dbReference type="PANTHER" id="PTHR46090">
    <property type="entry name" value="ADP-RIBOSYLATION FACTOR-LIKE PROTEIN 13B"/>
    <property type="match status" value="1"/>
</dbReference>
<dbReference type="NCBIfam" id="TIGR00231">
    <property type="entry name" value="small_GTP"/>
    <property type="match status" value="1"/>
</dbReference>
<dbReference type="GO" id="GO:0046872">
    <property type="term" value="F:metal ion binding"/>
    <property type="evidence" value="ECO:0007669"/>
    <property type="project" value="UniProtKB-KW"/>
</dbReference>
<feature type="region of interest" description="Disordered" evidence="6">
    <location>
        <begin position="247"/>
        <end position="318"/>
    </location>
</feature>
<reference evidence="7" key="1">
    <citation type="submission" date="2023-06" db="EMBL/GenBank/DDBJ databases">
        <authorList>
            <person name="Kurt Z."/>
        </authorList>
    </citation>
    <scope>NUCLEOTIDE SEQUENCE</scope>
</reference>
<dbReference type="SMART" id="SM00177">
    <property type="entry name" value="ARF"/>
    <property type="match status" value="1"/>
</dbReference>
<dbReference type="SUPFAM" id="SSF52540">
    <property type="entry name" value="P-loop containing nucleoside triphosphate hydrolases"/>
    <property type="match status" value="1"/>
</dbReference>
<dbReference type="EMBL" id="CAXDID020000072">
    <property type="protein sequence ID" value="CAL6015155.1"/>
    <property type="molecule type" value="Genomic_DNA"/>
</dbReference>
<sequence length="318" mass="36480">MGQQYSKIATQDIMFVGLDNSGKSTTIKQILGHESLASTKPTMGFESFSYYFPQQAGCRTYMRKFNMIDLGGHEKIRAIWRNYYDTSLGLVFVFDASDVHRYPEVKIALHQVLEANSSKYVLICANKQDLSCSIQTSEQFQAEFDIKLTPQMQFQPTVGILDQNQNLKNGMEWLLNHLSEQDTSKVDENRAALKNKRRFAGLTEEEKMDKLKAIKKENDEYEERLRQEKEAKRIQIVELEHQEILQPGEEIQDMNGTVLQKSKEQKPGTAVLPERDVEEDTKPSIDGPEPKTEKPARKRRAKAVLSRTENQDADVLSQ</sequence>
<dbReference type="Pfam" id="PF00025">
    <property type="entry name" value="Arf"/>
    <property type="match status" value="1"/>
</dbReference>
<comment type="caution">
    <text evidence="7">The sequence shown here is derived from an EMBL/GenBank/DDBJ whole genome shotgun (WGS) entry which is preliminary data.</text>
</comment>
<dbReference type="InterPro" id="IPR005225">
    <property type="entry name" value="Small_GTP-bd"/>
</dbReference>
<feature type="binding site" evidence="4">
    <location>
        <position position="24"/>
    </location>
    <ligand>
        <name>Mg(2+)</name>
        <dbReference type="ChEBI" id="CHEBI:18420"/>
    </ligand>
</feature>
<organism evidence="7">
    <name type="scientific">Hexamita inflata</name>
    <dbReference type="NCBI Taxonomy" id="28002"/>
    <lineage>
        <taxon>Eukaryota</taxon>
        <taxon>Metamonada</taxon>
        <taxon>Diplomonadida</taxon>
        <taxon>Hexamitidae</taxon>
        <taxon>Hexamitinae</taxon>
        <taxon>Hexamita</taxon>
    </lineage>
</organism>
<dbReference type="GO" id="GO:0005525">
    <property type="term" value="F:GTP binding"/>
    <property type="evidence" value="ECO:0007669"/>
    <property type="project" value="UniProtKB-KW"/>
</dbReference>
<feature type="compositionally biased region" description="Basic and acidic residues" evidence="6">
    <location>
        <begin position="280"/>
        <end position="295"/>
    </location>
</feature>
<evidence type="ECO:0000256" key="4">
    <source>
        <dbReference type="PIRSR" id="PIRSR606689-2"/>
    </source>
</evidence>
<evidence type="ECO:0000256" key="5">
    <source>
        <dbReference type="SAM" id="Coils"/>
    </source>
</evidence>
<evidence type="ECO:0000313" key="7">
    <source>
        <dbReference type="EMBL" id="CAI9956179.1"/>
    </source>
</evidence>
<keyword evidence="5" id="KW-0175">Coiled coil</keyword>
<feature type="binding site" evidence="3">
    <location>
        <position position="72"/>
    </location>
    <ligand>
        <name>GTP</name>
        <dbReference type="ChEBI" id="CHEBI:37565"/>
    </ligand>
</feature>
<dbReference type="EMBL" id="CATOUU010000871">
    <property type="protein sequence ID" value="CAI9956179.1"/>
    <property type="molecule type" value="Genomic_DNA"/>
</dbReference>
<dbReference type="GO" id="GO:0003924">
    <property type="term" value="F:GTPase activity"/>
    <property type="evidence" value="ECO:0007669"/>
    <property type="project" value="InterPro"/>
</dbReference>
<proteinExistence type="predicted"/>
<evidence type="ECO:0000313" key="8">
    <source>
        <dbReference type="EMBL" id="CAL6015155.1"/>
    </source>
</evidence>
<keyword evidence="4" id="KW-0460">Magnesium</keyword>
<protein>
    <submittedName>
        <fullName evidence="7">ADP-ribosylation factor</fullName>
    </submittedName>
    <submittedName>
        <fullName evidence="8">ADP-ribosylation_factor</fullName>
    </submittedName>
</protein>
<dbReference type="InterPro" id="IPR051995">
    <property type="entry name" value="Ciliary_GTPase"/>
</dbReference>
<feature type="coiled-coil region" evidence="5">
    <location>
        <begin position="204"/>
        <end position="242"/>
    </location>
</feature>
<dbReference type="PANTHER" id="PTHR46090:SF2">
    <property type="entry name" value="ADP-RIBOSYLATION FACTOR-LIKE PROTEIN 13B"/>
    <property type="match status" value="1"/>
</dbReference>
<dbReference type="SMART" id="SM00178">
    <property type="entry name" value="SAR"/>
    <property type="match status" value="1"/>
</dbReference>